<dbReference type="CDD" id="cd06558">
    <property type="entry name" value="crotonase-like"/>
    <property type="match status" value="1"/>
</dbReference>
<organism evidence="5 6">
    <name type="scientific">Thalassiosira pseudonana</name>
    <name type="common">Marine diatom</name>
    <name type="synonym">Cyclotella nana</name>
    <dbReference type="NCBI Taxonomy" id="35128"/>
    <lineage>
        <taxon>Eukaryota</taxon>
        <taxon>Sar</taxon>
        <taxon>Stramenopiles</taxon>
        <taxon>Ochrophyta</taxon>
        <taxon>Bacillariophyta</taxon>
        <taxon>Coscinodiscophyceae</taxon>
        <taxon>Thalassiosirophycidae</taxon>
        <taxon>Thalassiosirales</taxon>
        <taxon>Thalassiosiraceae</taxon>
        <taxon>Thalassiosira</taxon>
    </lineage>
</organism>
<evidence type="ECO:0000256" key="3">
    <source>
        <dbReference type="ARBA" id="ARBA00022801"/>
    </source>
</evidence>
<dbReference type="PANTHER" id="PTHR43176:SF3">
    <property type="entry name" value="3-HYDROXYISOBUTYRYL-COA HYDROLASE, MITOCHONDRIAL"/>
    <property type="match status" value="1"/>
</dbReference>
<dbReference type="InterPro" id="IPR045004">
    <property type="entry name" value="ECH_dom"/>
</dbReference>
<dbReference type="eggNOG" id="KOG1684">
    <property type="taxonomic scope" value="Eukaryota"/>
</dbReference>
<dbReference type="RefSeq" id="XP_002288997.1">
    <property type="nucleotide sequence ID" value="XM_002288961.1"/>
</dbReference>
<dbReference type="GO" id="GO:0006574">
    <property type="term" value="P:L-valine catabolic process"/>
    <property type="evidence" value="ECO:0000318"/>
    <property type="project" value="GO_Central"/>
</dbReference>
<dbReference type="OMA" id="EVFTMEY"/>
<dbReference type="InterPro" id="IPR029045">
    <property type="entry name" value="ClpP/crotonase-like_dom_sf"/>
</dbReference>
<comment type="catalytic activity">
    <reaction evidence="1">
        <text>3-hydroxy-2-methylpropanoyl-CoA + H2O = 3-hydroxy-2-methylpropanoate + CoA + H(+)</text>
        <dbReference type="Rhea" id="RHEA:20888"/>
        <dbReference type="ChEBI" id="CHEBI:11805"/>
        <dbReference type="ChEBI" id="CHEBI:15377"/>
        <dbReference type="ChEBI" id="CHEBI:15378"/>
        <dbReference type="ChEBI" id="CHEBI:57287"/>
        <dbReference type="ChEBI" id="CHEBI:57340"/>
        <dbReference type="EC" id="3.1.2.4"/>
    </reaction>
</comment>
<dbReference type="NCBIfam" id="NF004127">
    <property type="entry name" value="PRK05617.1"/>
    <property type="match status" value="1"/>
</dbReference>
<dbReference type="PANTHER" id="PTHR43176">
    <property type="entry name" value="3-HYDROXYISOBUTYRYL-COA HYDROLASE-RELATED"/>
    <property type="match status" value="1"/>
</dbReference>
<reference evidence="5 6" key="1">
    <citation type="journal article" date="2004" name="Science">
        <title>The genome of the diatom Thalassiosira pseudonana: ecology, evolution, and metabolism.</title>
        <authorList>
            <person name="Armbrust E.V."/>
            <person name="Berges J.A."/>
            <person name="Bowler C."/>
            <person name="Green B.R."/>
            <person name="Martinez D."/>
            <person name="Putnam N.H."/>
            <person name="Zhou S."/>
            <person name="Allen A.E."/>
            <person name="Apt K.E."/>
            <person name="Bechner M."/>
            <person name="Brzezinski M.A."/>
            <person name="Chaal B.K."/>
            <person name="Chiovitti A."/>
            <person name="Davis A.K."/>
            <person name="Demarest M.S."/>
            <person name="Detter J.C."/>
            <person name="Glavina T."/>
            <person name="Goodstein D."/>
            <person name="Hadi M.Z."/>
            <person name="Hellsten U."/>
            <person name="Hildebrand M."/>
            <person name="Jenkins B.D."/>
            <person name="Jurka J."/>
            <person name="Kapitonov V.V."/>
            <person name="Kroger N."/>
            <person name="Lau W.W."/>
            <person name="Lane T.W."/>
            <person name="Larimer F.W."/>
            <person name="Lippmeier J.C."/>
            <person name="Lucas S."/>
            <person name="Medina M."/>
            <person name="Montsant A."/>
            <person name="Obornik M."/>
            <person name="Parker M.S."/>
            <person name="Palenik B."/>
            <person name="Pazour G.J."/>
            <person name="Richardson P.M."/>
            <person name="Rynearson T.A."/>
            <person name="Saito M.A."/>
            <person name="Schwartz D.C."/>
            <person name="Thamatrakoln K."/>
            <person name="Valentin K."/>
            <person name="Vardi A."/>
            <person name="Wilkerson F.P."/>
            <person name="Rokhsar D.S."/>
        </authorList>
    </citation>
    <scope>NUCLEOTIDE SEQUENCE [LARGE SCALE GENOMIC DNA]</scope>
    <source>
        <strain evidence="5 6">CCMP1335</strain>
    </source>
</reference>
<evidence type="ECO:0000256" key="1">
    <source>
        <dbReference type="ARBA" id="ARBA00001709"/>
    </source>
</evidence>
<proteinExistence type="predicted"/>
<dbReference type="STRING" id="35128.B8BYT6"/>
<keyword evidence="6" id="KW-1185">Reference proteome</keyword>
<dbReference type="FunCoup" id="B8BYT6">
    <property type="interactions" value="208"/>
</dbReference>
<evidence type="ECO:0000313" key="5">
    <source>
        <dbReference type="EMBL" id="EED94433.1"/>
    </source>
</evidence>
<dbReference type="SUPFAM" id="SSF52096">
    <property type="entry name" value="ClpP/crotonase"/>
    <property type="match status" value="1"/>
</dbReference>
<dbReference type="KEGG" id="tps:THAPSDRAFT_261905"/>
<accession>B8BYT6</accession>
<dbReference type="EMBL" id="CM000640">
    <property type="protein sequence ID" value="EED94433.1"/>
    <property type="molecule type" value="Genomic_DNA"/>
</dbReference>
<keyword evidence="3" id="KW-0378">Hydrolase</keyword>
<name>B8BYT6_THAPS</name>
<evidence type="ECO:0000259" key="4">
    <source>
        <dbReference type="Pfam" id="PF16113"/>
    </source>
</evidence>
<dbReference type="InParanoid" id="B8BYT6"/>
<dbReference type="Gene3D" id="3.90.226.10">
    <property type="entry name" value="2-enoyl-CoA Hydratase, Chain A, domain 1"/>
    <property type="match status" value="1"/>
</dbReference>
<dbReference type="InterPro" id="IPR032259">
    <property type="entry name" value="HIBYL-CoA-H"/>
</dbReference>
<dbReference type="HOGENOM" id="CLU_009834_22_1_1"/>
<dbReference type="Proteomes" id="UP000001449">
    <property type="component" value="Chromosome 3"/>
</dbReference>
<feature type="non-terminal residue" evidence="5">
    <location>
        <position position="1"/>
    </location>
</feature>
<reference evidence="5 6" key="2">
    <citation type="journal article" date="2008" name="Nature">
        <title>The Phaeodactylum genome reveals the evolutionary history of diatom genomes.</title>
        <authorList>
            <person name="Bowler C."/>
            <person name="Allen A.E."/>
            <person name="Badger J.H."/>
            <person name="Grimwood J."/>
            <person name="Jabbari K."/>
            <person name="Kuo A."/>
            <person name="Maheswari U."/>
            <person name="Martens C."/>
            <person name="Maumus F."/>
            <person name="Otillar R.P."/>
            <person name="Rayko E."/>
            <person name="Salamov A."/>
            <person name="Vandepoele K."/>
            <person name="Beszteri B."/>
            <person name="Gruber A."/>
            <person name="Heijde M."/>
            <person name="Katinka M."/>
            <person name="Mock T."/>
            <person name="Valentin K."/>
            <person name="Verret F."/>
            <person name="Berges J.A."/>
            <person name="Brownlee C."/>
            <person name="Cadoret J.P."/>
            <person name="Chiovitti A."/>
            <person name="Choi C.J."/>
            <person name="Coesel S."/>
            <person name="De Martino A."/>
            <person name="Detter J.C."/>
            <person name="Durkin C."/>
            <person name="Falciatore A."/>
            <person name="Fournet J."/>
            <person name="Haruta M."/>
            <person name="Huysman M.J."/>
            <person name="Jenkins B.D."/>
            <person name="Jiroutova K."/>
            <person name="Jorgensen R.E."/>
            <person name="Joubert Y."/>
            <person name="Kaplan A."/>
            <person name="Kroger N."/>
            <person name="Kroth P.G."/>
            <person name="La Roche J."/>
            <person name="Lindquist E."/>
            <person name="Lommer M."/>
            <person name="Martin-Jezequel V."/>
            <person name="Lopez P.J."/>
            <person name="Lucas S."/>
            <person name="Mangogna M."/>
            <person name="McGinnis K."/>
            <person name="Medlin L.K."/>
            <person name="Montsant A."/>
            <person name="Oudot-Le Secq M.P."/>
            <person name="Napoli C."/>
            <person name="Obornik M."/>
            <person name="Parker M.S."/>
            <person name="Petit J.L."/>
            <person name="Porcel B.M."/>
            <person name="Poulsen N."/>
            <person name="Robison M."/>
            <person name="Rychlewski L."/>
            <person name="Rynearson T.A."/>
            <person name="Schmutz J."/>
            <person name="Shapiro H."/>
            <person name="Siaut M."/>
            <person name="Stanley M."/>
            <person name="Sussman M.R."/>
            <person name="Taylor A.R."/>
            <person name="Vardi A."/>
            <person name="von Dassow P."/>
            <person name="Vyverman W."/>
            <person name="Willis A."/>
            <person name="Wyrwicz L.S."/>
            <person name="Rokhsar D.S."/>
            <person name="Weissenbach J."/>
            <person name="Armbrust E.V."/>
            <person name="Green B.R."/>
            <person name="Van de Peer Y."/>
            <person name="Grigoriev I.V."/>
        </authorList>
    </citation>
    <scope>NUCLEOTIDE SEQUENCE [LARGE SCALE GENOMIC DNA]</scope>
    <source>
        <strain evidence="5 6">CCMP1335</strain>
    </source>
</reference>
<sequence length="360" mass="39369">LLPSRASNLGILQLNNPSSLNALTLDMIRSMTSTLQHWQSGSSAIRATLIPAFCAGGDVKTVYLAGSSDDRKLTADFFREEYQLNHLIATQLPHVPQVSLWDGVVMGGGVGLSIHGKYRVATENTLFAMPECKIGLYPDVGGSWWIPRLKLYQQQQGMVGGIGNYLALTGARLKAEDLLYTGIATHYVKSDQLEELKRALIESTAKEGSPLGDCAASVLMSFHDHSIDVKSAFLSQNRTEIDQAFHGKDRVEDIVATLESMGSESQFAQSTLEALKQMSPTSLKVTLEGLKRGLKLNNVGECLAMEYRIVQTAMKEGSDFYDGIRAALVDKDGEPKWNPARLEDVTDGMVDSFFDDLGDD</sequence>
<dbReference type="EC" id="3.1.2.4" evidence="2"/>
<dbReference type="GeneID" id="7445339"/>
<evidence type="ECO:0000313" key="6">
    <source>
        <dbReference type="Proteomes" id="UP000001449"/>
    </source>
</evidence>
<feature type="domain" description="Enoyl-CoA hydratase/isomerase" evidence="4">
    <location>
        <begin position="10"/>
        <end position="354"/>
    </location>
</feature>
<dbReference type="Pfam" id="PF16113">
    <property type="entry name" value="ECH_2"/>
    <property type="match status" value="1"/>
</dbReference>
<feature type="non-terminal residue" evidence="5">
    <location>
        <position position="360"/>
    </location>
</feature>
<gene>
    <name evidence="5" type="ORF">THAPSDRAFT_261905</name>
</gene>
<dbReference type="PaxDb" id="35128-Thaps261905"/>
<dbReference type="GO" id="GO:0003860">
    <property type="term" value="F:3-hydroxyisobutyryl-CoA hydrolase activity"/>
    <property type="evidence" value="ECO:0000318"/>
    <property type="project" value="GO_Central"/>
</dbReference>
<dbReference type="AlphaFoldDB" id="B8BYT6"/>
<evidence type="ECO:0000256" key="2">
    <source>
        <dbReference type="ARBA" id="ARBA00011915"/>
    </source>
</evidence>
<protein>
    <recommendedName>
        <fullName evidence="2">3-hydroxyisobutyryl-CoA hydrolase</fullName>
        <ecNumber evidence="2">3.1.2.4</ecNumber>
    </recommendedName>
</protein>
<dbReference type="FunFam" id="3.90.226.10:FF:000080">
    <property type="entry name" value="3-hydroxyisobutyryl-CoA hydrolase, mitochondrial"/>
    <property type="match status" value="1"/>
</dbReference>